<name>A0A418WVM5_9BURK</name>
<gene>
    <name evidence="3" type="ORF">D3870_20315</name>
</gene>
<organism evidence="3 4">
    <name type="scientific">Noviherbaspirillum cavernae</name>
    <dbReference type="NCBI Taxonomy" id="2320862"/>
    <lineage>
        <taxon>Bacteria</taxon>
        <taxon>Pseudomonadati</taxon>
        <taxon>Pseudomonadota</taxon>
        <taxon>Betaproteobacteria</taxon>
        <taxon>Burkholderiales</taxon>
        <taxon>Oxalobacteraceae</taxon>
        <taxon>Noviherbaspirillum</taxon>
    </lineage>
</organism>
<protein>
    <submittedName>
        <fullName evidence="3">HlyD family efflux transporter periplasmic adaptor subunit</fullName>
    </submittedName>
</protein>
<dbReference type="CDD" id="cd05709">
    <property type="entry name" value="S2P-M50"/>
    <property type="match status" value="1"/>
</dbReference>
<evidence type="ECO:0000313" key="3">
    <source>
        <dbReference type="EMBL" id="RJF96745.1"/>
    </source>
</evidence>
<comment type="caution">
    <text evidence="3">The sequence shown here is derived from an EMBL/GenBank/DDBJ whole genome shotgun (WGS) entry which is preliminary data.</text>
</comment>
<feature type="transmembrane region" description="Helical" evidence="2">
    <location>
        <begin position="266"/>
        <end position="286"/>
    </location>
</feature>
<sequence length="727" mass="79712">MTAAGPLYSVNWHRVGSLHPRIQPGTRIRRQVLRGEEWFVFSHAVSGRHYRLNRKAYELVGRLDGEHSLDALWQGLQRKADDQVAEDAEADDPPTQDEIIVALAHLMDAGLVLFDTMPDWSKLQLQRQTQREAERRANLNPFAFSLKLFNPSALLDRLAFLQPLLWHPLTLVLWAVLIGWGVVHAAIEWNAIRHHAAVNLLTPRGLFLMWLVYPFLKALHELAHALAVRHWGGEVKEAGIAFFVLVPAPFVDASAATAFPGKWQRIAVSCAGIAVELSLAAVALLVWSAAENGVVRDAAFAVMAIGGVSTLAFNANPLMRFDGYYILCDLLELPNLASRSQRWWSLRLQRFLKQADDDADGHPVGSEGFWCMLYAPASWAYRLCISVVIVQWVVAKSVLLGFAATLWLLHALFVKPLSGAMRMLFAPAHPSATPWKPMMAAGGATAALVAAIAVVPVPASTVAVGVVWLPERSQIRTGSDGRVVEIVAHDGQRVTKGQPLAVIEEPPLLARRARLHAQRAGAEAEQASGWLKASVQGRNAHEEIERLRRDLAQLDEQIDKLTLRAGVDGVVVIPHADDLLGRHLLKGSLIGYVLAGDPTIVRAAIAQDDIGRFKGGVEKVSVQLAEAGNQTFEGRVLRVDPSSTVHLPSGALGDKGGGGIVTDPAEREGMTALEPFFLADVQLTDRKVVRAGGRAWVRFEHEAKPLSHTALWRFRQLFLKIFSMEGA</sequence>
<keyword evidence="2" id="KW-0812">Transmembrane</keyword>
<evidence type="ECO:0000256" key="2">
    <source>
        <dbReference type="SAM" id="Phobius"/>
    </source>
</evidence>
<feature type="transmembrane region" description="Helical" evidence="2">
    <location>
        <begin position="240"/>
        <end position="260"/>
    </location>
</feature>
<feature type="transmembrane region" description="Helical" evidence="2">
    <location>
        <begin position="207"/>
        <end position="228"/>
    </location>
</feature>
<dbReference type="Gene3D" id="2.40.50.100">
    <property type="match status" value="1"/>
</dbReference>
<feature type="transmembrane region" description="Helical" evidence="2">
    <location>
        <begin position="164"/>
        <end position="187"/>
    </location>
</feature>
<feature type="transmembrane region" description="Helical" evidence="2">
    <location>
        <begin position="445"/>
        <end position="469"/>
    </location>
</feature>
<dbReference type="InterPro" id="IPR041881">
    <property type="entry name" value="PqqD_sf"/>
</dbReference>
<dbReference type="Gene3D" id="1.10.287.470">
    <property type="entry name" value="Helix hairpin bin"/>
    <property type="match status" value="1"/>
</dbReference>
<dbReference type="GO" id="GO:0016020">
    <property type="term" value="C:membrane"/>
    <property type="evidence" value="ECO:0007669"/>
    <property type="project" value="InterPro"/>
</dbReference>
<accession>A0A418WVM5</accession>
<dbReference type="RefSeq" id="WP_119742883.1">
    <property type="nucleotide sequence ID" value="NZ_QYUN01000003.1"/>
</dbReference>
<keyword evidence="4" id="KW-1185">Reference proteome</keyword>
<dbReference type="OrthoDB" id="9759690at2"/>
<proteinExistence type="predicted"/>
<feature type="transmembrane region" description="Helical" evidence="2">
    <location>
        <begin position="298"/>
        <end position="315"/>
    </location>
</feature>
<dbReference type="Proteomes" id="UP000285190">
    <property type="component" value="Unassembled WGS sequence"/>
</dbReference>
<dbReference type="SUPFAM" id="SSF111369">
    <property type="entry name" value="HlyD-like secretion proteins"/>
    <property type="match status" value="1"/>
</dbReference>
<evidence type="ECO:0000256" key="1">
    <source>
        <dbReference type="SAM" id="Coils"/>
    </source>
</evidence>
<keyword evidence="2" id="KW-1133">Transmembrane helix</keyword>
<dbReference type="GO" id="GO:0004222">
    <property type="term" value="F:metalloendopeptidase activity"/>
    <property type="evidence" value="ECO:0007669"/>
    <property type="project" value="InterPro"/>
</dbReference>
<dbReference type="InterPro" id="IPR001193">
    <property type="entry name" value="MBTPS2"/>
</dbReference>
<dbReference type="GO" id="GO:0031293">
    <property type="term" value="P:membrane protein intracellular domain proteolysis"/>
    <property type="evidence" value="ECO:0007669"/>
    <property type="project" value="TreeGrafter"/>
</dbReference>
<dbReference type="AlphaFoldDB" id="A0A418WVM5"/>
<dbReference type="EMBL" id="QYUN01000003">
    <property type="protein sequence ID" value="RJF96745.1"/>
    <property type="molecule type" value="Genomic_DNA"/>
</dbReference>
<dbReference type="PANTHER" id="PTHR13325:SF3">
    <property type="entry name" value="MEMBRANE-BOUND TRANSCRIPTION FACTOR SITE-2 PROTEASE"/>
    <property type="match status" value="1"/>
</dbReference>
<feature type="coiled-coil region" evidence="1">
    <location>
        <begin position="537"/>
        <end position="564"/>
    </location>
</feature>
<reference evidence="3 4" key="1">
    <citation type="submission" date="2018-09" db="EMBL/GenBank/DDBJ databases">
        <authorList>
            <person name="Zhu H."/>
        </authorList>
    </citation>
    <scope>NUCLEOTIDE SEQUENCE [LARGE SCALE GENOMIC DNA]</scope>
    <source>
        <strain evidence="3 4">K2R10-39</strain>
    </source>
</reference>
<keyword evidence="2" id="KW-0472">Membrane</keyword>
<dbReference type="GO" id="GO:0005737">
    <property type="term" value="C:cytoplasm"/>
    <property type="evidence" value="ECO:0007669"/>
    <property type="project" value="TreeGrafter"/>
</dbReference>
<dbReference type="PANTHER" id="PTHR13325">
    <property type="entry name" value="PROTEASE M50 MEMBRANE-BOUND TRANSCRIPTION FACTOR SITE 2 PROTEASE"/>
    <property type="match status" value="1"/>
</dbReference>
<dbReference type="Gene3D" id="1.10.10.1150">
    <property type="entry name" value="Coenzyme PQQ synthesis protein D (PqqD)"/>
    <property type="match status" value="1"/>
</dbReference>
<keyword evidence="1" id="KW-0175">Coiled coil</keyword>
<evidence type="ECO:0000313" key="4">
    <source>
        <dbReference type="Proteomes" id="UP000285190"/>
    </source>
</evidence>